<protein>
    <submittedName>
        <fullName evidence="1">Gp35</fullName>
    </submittedName>
</protein>
<name>Q8W6R6_9CAUD</name>
<reference evidence="1 2" key="1">
    <citation type="journal article" date="2002" name="J. Bacteriol.">
        <title>Burkholderia thailandensis E125 harbors a temperate bacteriophage specific for Burkholderia mallei.</title>
        <authorList>
            <person name="Woods D.E."/>
            <person name="Jeddeloh J.A."/>
            <person name="Fritz D.L."/>
            <person name="DeShazer D."/>
        </authorList>
    </citation>
    <scope>NUCLEOTIDE SEQUENCE [LARGE SCALE GENOMIC DNA]</scope>
</reference>
<evidence type="ECO:0000313" key="2">
    <source>
        <dbReference type="Proteomes" id="UP000000847"/>
    </source>
</evidence>
<gene>
    <name evidence="1" type="primary">35</name>
</gene>
<keyword evidence="2" id="KW-1185">Reference proteome</keyword>
<organism evidence="1 2">
    <name type="scientific">Burkholderia phage phiE125</name>
    <dbReference type="NCBI Taxonomy" id="2883940"/>
    <lineage>
        <taxon>Viruses</taxon>
        <taxon>Duplodnaviria</taxon>
        <taxon>Heunggongvirae</taxon>
        <taxon>Uroviricota</taxon>
        <taxon>Caudoviricetes</taxon>
        <taxon>Stanholtvirus</taxon>
        <taxon>Stanholtvirus E125</taxon>
    </lineage>
</organism>
<dbReference type="EMBL" id="AF447491">
    <property type="protein sequence ID" value="AAL40308.1"/>
    <property type="molecule type" value="Genomic_DNA"/>
</dbReference>
<sequence length="105" mass="11779">MRLPRQTRARRAAVSSHWISRKPRSGFKDRSMNERLMTPADLTVVTGKKRYTKQADWFKATFGINVVTAANGAVIMTWSTFESLQAKKAGLVGNPETSTVELCFD</sequence>
<dbReference type="KEGG" id="vg:929193"/>
<proteinExistence type="predicted"/>
<dbReference type="Proteomes" id="UP000000847">
    <property type="component" value="Segment"/>
</dbReference>
<dbReference type="RefSeq" id="NP_536391.1">
    <property type="nucleotide sequence ID" value="NC_003309.1"/>
</dbReference>
<evidence type="ECO:0000313" key="1">
    <source>
        <dbReference type="EMBL" id="AAL40308.1"/>
    </source>
</evidence>
<accession>Q8W6R6</accession>